<evidence type="ECO:0008006" key="4">
    <source>
        <dbReference type="Google" id="ProtNLM"/>
    </source>
</evidence>
<organism evidence="2 3">
    <name type="scientific">Proteiniclasticum aestuarii</name>
    <dbReference type="NCBI Taxonomy" id="2817862"/>
    <lineage>
        <taxon>Bacteria</taxon>
        <taxon>Bacillati</taxon>
        <taxon>Bacillota</taxon>
        <taxon>Clostridia</taxon>
        <taxon>Eubacteriales</taxon>
        <taxon>Clostridiaceae</taxon>
        <taxon>Proteiniclasticum</taxon>
    </lineage>
</organism>
<feature type="signal peptide" evidence="1">
    <location>
        <begin position="1"/>
        <end position="19"/>
    </location>
</feature>
<proteinExistence type="predicted"/>
<dbReference type="RefSeq" id="WP_207599988.1">
    <property type="nucleotide sequence ID" value="NZ_JAFNJU010000007.1"/>
</dbReference>
<dbReference type="EMBL" id="JAFNJU010000007">
    <property type="protein sequence ID" value="MBO1265472.1"/>
    <property type="molecule type" value="Genomic_DNA"/>
</dbReference>
<dbReference type="Proteomes" id="UP000664218">
    <property type="component" value="Unassembled WGS sequence"/>
</dbReference>
<evidence type="ECO:0000313" key="3">
    <source>
        <dbReference type="Proteomes" id="UP000664218"/>
    </source>
</evidence>
<gene>
    <name evidence="2" type="ORF">J3A84_10555</name>
</gene>
<dbReference type="AlphaFoldDB" id="A0A939H712"/>
<reference evidence="2" key="1">
    <citation type="submission" date="2021-03" db="EMBL/GenBank/DDBJ databases">
        <title>Proteiniclasticum marinus sp. nov., isolated from tidal flat sediment.</title>
        <authorList>
            <person name="Namirimu T."/>
            <person name="Yang J.-A."/>
            <person name="Yang S.-H."/>
            <person name="Kim Y.-J."/>
            <person name="Kwon K.K."/>
        </authorList>
    </citation>
    <scope>NUCLEOTIDE SEQUENCE</scope>
    <source>
        <strain evidence="2">SCR006</strain>
    </source>
</reference>
<name>A0A939H712_9CLOT</name>
<keyword evidence="1" id="KW-0732">Signal</keyword>
<keyword evidence="3" id="KW-1185">Reference proteome</keyword>
<comment type="caution">
    <text evidence="2">The sequence shown here is derived from an EMBL/GenBank/DDBJ whole genome shotgun (WGS) entry which is preliminary data.</text>
</comment>
<dbReference type="PROSITE" id="PS51257">
    <property type="entry name" value="PROKAR_LIPOPROTEIN"/>
    <property type="match status" value="1"/>
</dbReference>
<protein>
    <recommendedName>
        <fullName evidence="4">DUF4367 domain-containing protein</fullName>
    </recommendedName>
</protein>
<evidence type="ECO:0000256" key="1">
    <source>
        <dbReference type="SAM" id="SignalP"/>
    </source>
</evidence>
<evidence type="ECO:0000313" key="2">
    <source>
        <dbReference type="EMBL" id="MBO1265472.1"/>
    </source>
</evidence>
<feature type="chain" id="PRO_5038405368" description="DUF4367 domain-containing protein" evidence="1">
    <location>
        <begin position="20"/>
        <end position="144"/>
    </location>
</feature>
<accession>A0A939H712</accession>
<sequence length="144" mass="16239">MKKNASILLLIALAFTLLACKKDIPEAAYMDFITQLEEMNFSVNAEVTDKDILQGERRWLTVNETEHITVYLYDSGSSMEKDASNIDEGGTGYHNGNDSVEISWVSYPHFYKTDNIIILYVGEDETMIHALEDILGDQFAGYQG</sequence>